<accession>A0A3P3RDM3</accession>
<dbReference type="Pfam" id="PF10589">
    <property type="entry name" value="NADH_4Fe-4S"/>
    <property type="match status" value="1"/>
</dbReference>
<dbReference type="InterPro" id="IPR037225">
    <property type="entry name" value="Nuo51_FMN-bd_sf"/>
</dbReference>
<keyword evidence="3" id="KW-0479">Metal-binding</keyword>
<evidence type="ECO:0000256" key="3">
    <source>
        <dbReference type="ARBA" id="ARBA00022723"/>
    </source>
</evidence>
<dbReference type="InterPro" id="IPR019575">
    <property type="entry name" value="Nuop51_4Fe4S-bd"/>
</dbReference>
<dbReference type="AlphaFoldDB" id="A0A3P3RDM3"/>
<dbReference type="Gene3D" id="1.20.1440.230">
    <property type="entry name" value="NADH-ubiquinone oxidoreductase 51kDa subunit, iron-sulphur binding domain"/>
    <property type="match status" value="1"/>
</dbReference>
<organism evidence="7 8">
    <name type="scientific">Halocatena pleomorpha</name>
    <dbReference type="NCBI Taxonomy" id="1785090"/>
    <lineage>
        <taxon>Archaea</taxon>
        <taxon>Methanobacteriati</taxon>
        <taxon>Methanobacteriota</taxon>
        <taxon>Stenosarchaea group</taxon>
        <taxon>Halobacteria</taxon>
        <taxon>Halobacteriales</taxon>
        <taxon>Natronomonadaceae</taxon>
        <taxon>Halocatena</taxon>
    </lineage>
</organism>
<dbReference type="RefSeq" id="WP_124954447.1">
    <property type="nucleotide sequence ID" value="NZ_RRCH01000014.1"/>
</dbReference>
<proteinExistence type="inferred from homology"/>
<evidence type="ECO:0000256" key="4">
    <source>
        <dbReference type="ARBA" id="ARBA00023004"/>
    </source>
</evidence>
<protein>
    <submittedName>
        <fullName evidence="7">NADH dehydrogenase FAD-containing subunit</fullName>
    </submittedName>
</protein>
<dbReference type="SMART" id="SM00928">
    <property type="entry name" value="NADH_4Fe-4S"/>
    <property type="match status" value="1"/>
</dbReference>
<evidence type="ECO:0000256" key="2">
    <source>
        <dbReference type="ARBA" id="ARBA00022485"/>
    </source>
</evidence>
<evidence type="ECO:0000313" key="7">
    <source>
        <dbReference type="EMBL" id="RRJ31495.1"/>
    </source>
</evidence>
<dbReference type="SUPFAM" id="SSF140490">
    <property type="entry name" value="Nqo1C-terminal domain-like"/>
    <property type="match status" value="1"/>
</dbReference>
<evidence type="ECO:0000256" key="1">
    <source>
        <dbReference type="ARBA" id="ARBA00007523"/>
    </source>
</evidence>
<keyword evidence="5" id="KW-0411">Iron-sulfur</keyword>
<dbReference type="Proteomes" id="UP000282322">
    <property type="component" value="Unassembled WGS sequence"/>
</dbReference>
<name>A0A3P3RDM3_9EURY</name>
<evidence type="ECO:0000256" key="5">
    <source>
        <dbReference type="ARBA" id="ARBA00023014"/>
    </source>
</evidence>
<dbReference type="PANTHER" id="PTHR43578:SF3">
    <property type="entry name" value="NADH-QUINONE OXIDOREDUCTASE SUBUNIT F"/>
    <property type="match status" value="1"/>
</dbReference>
<dbReference type="EMBL" id="RRCH01000014">
    <property type="protein sequence ID" value="RRJ31495.1"/>
    <property type="molecule type" value="Genomic_DNA"/>
</dbReference>
<keyword evidence="4" id="KW-0408">Iron</keyword>
<keyword evidence="8" id="KW-1185">Reference proteome</keyword>
<comment type="caution">
    <text evidence="7">The sequence shown here is derived from an EMBL/GenBank/DDBJ whole genome shotgun (WGS) entry which is preliminary data.</text>
</comment>
<gene>
    <name evidence="7" type="ORF">EIK79_07215</name>
</gene>
<dbReference type="InterPro" id="IPR011538">
    <property type="entry name" value="Nuo51_FMN-bd"/>
</dbReference>
<dbReference type="PANTHER" id="PTHR43578">
    <property type="entry name" value="NADH-QUINONE OXIDOREDUCTASE SUBUNIT F"/>
    <property type="match status" value="1"/>
</dbReference>
<keyword evidence="2" id="KW-0004">4Fe-4S</keyword>
<sequence length="518" mass="54449">MADGRVIDGTPAVRVATGSKSHGRGQELLRVANEADTSVTTAAVGSVGHVGLEPLVMATVDGKTAFYSRPSTERMETIATTLEEETAPAGGAMAVVEHDPATPVLPTPETGPLSVGSRRVLGGCGWLTPTNVDEYTDLRDDLFTDRAKDDPESVRTAVMQSDLRGRGRGDASTDTSIAAEWTTVYETSDDPLVVVNGNEADDHADGDRLLLESAPLTVVDAALSSAIALRATDVVIYLSETETIAYERVQEAASALDAVTDTGIPIRVVTGPDEYTAGEPTMALEAIEGNHRIEARRQPPGPSEYGVNGRPTLIHTPRTFAQIGALLAGNGSSGASSDPGTRLITVADDDSTLATTELSTDATLDAALSAVELENGWHGACVGGVFGGMTRSLDVPASAPGLRSAHLGTNGVVELLGESTCMVALVGERATFAKETNCGRCVPCREGTKQLVYILRRVYDGEYKSEILRELARVMRTTSLCGFGRDASRPITTAMEEFETEFAAHAKGHCPTGICNQS</sequence>
<dbReference type="Pfam" id="PF01512">
    <property type="entry name" value="Complex1_51K"/>
    <property type="match status" value="1"/>
</dbReference>
<reference evidence="7 8" key="1">
    <citation type="submission" date="2018-11" db="EMBL/GenBank/DDBJ databases">
        <title>Taxonoimc description of Halomarina strain SPP-AMP-1.</title>
        <authorList>
            <person name="Pal Y."/>
            <person name="Srinivasana K."/>
            <person name="Verma A."/>
            <person name="Kumar P."/>
        </authorList>
    </citation>
    <scope>NUCLEOTIDE SEQUENCE [LARGE SCALE GENOMIC DNA]</scope>
    <source>
        <strain evidence="7 8">SPP-AMP-1</strain>
    </source>
</reference>
<dbReference type="OrthoDB" id="297477at2157"/>
<dbReference type="SUPFAM" id="SSF142019">
    <property type="entry name" value="Nqo1 FMN-binding domain-like"/>
    <property type="match status" value="1"/>
</dbReference>
<evidence type="ECO:0000259" key="6">
    <source>
        <dbReference type="SMART" id="SM00928"/>
    </source>
</evidence>
<dbReference type="Gene3D" id="3.40.50.11540">
    <property type="entry name" value="NADH-ubiquinone oxidoreductase 51kDa subunit"/>
    <property type="match status" value="1"/>
</dbReference>
<evidence type="ECO:0000313" key="8">
    <source>
        <dbReference type="Proteomes" id="UP000282322"/>
    </source>
</evidence>
<comment type="similarity">
    <text evidence="1">Belongs to the complex I 51 kDa subunit family.</text>
</comment>
<feature type="domain" description="NADH-ubiquinone oxidoreductase 51kDa subunit iron-sulphur binding" evidence="6">
    <location>
        <begin position="423"/>
        <end position="468"/>
    </location>
</feature>
<dbReference type="GO" id="GO:0051539">
    <property type="term" value="F:4 iron, 4 sulfur cluster binding"/>
    <property type="evidence" value="ECO:0007669"/>
    <property type="project" value="UniProtKB-KW"/>
</dbReference>
<dbReference type="GO" id="GO:0046872">
    <property type="term" value="F:metal ion binding"/>
    <property type="evidence" value="ECO:0007669"/>
    <property type="project" value="UniProtKB-KW"/>
</dbReference>
<dbReference type="InterPro" id="IPR037207">
    <property type="entry name" value="Nuop51_4Fe4S-bd_sf"/>
</dbReference>